<gene>
    <name evidence="2" type="ORF">GCM10011594_14490</name>
</gene>
<dbReference type="Pfam" id="PF19493">
    <property type="entry name" value="Trypco1"/>
    <property type="match status" value="1"/>
</dbReference>
<evidence type="ECO:0000259" key="1">
    <source>
        <dbReference type="Pfam" id="PF19493"/>
    </source>
</evidence>
<organism evidence="2 3">
    <name type="scientific">Nakamurella endophytica</name>
    <dbReference type="NCBI Taxonomy" id="1748367"/>
    <lineage>
        <taxon>Bacteria</taxon>
        <taxon>Bacillati</taxon>
        <taxon>Actinomycetota</taxon>
        <taxon>Actinomycetes</taxon>
        <taxon>Nakamurellales</taxon>
        <taxon>Nakamurellaceae</taxon>
        <taxon>Nakamurella</taxon>
    </lineage>
</organism>
<evidence type="ECO:0000313" key="3">
    <source>
        <dbReference type="Proteomes" id="UP000655208"/>
    </source>
</evidence>
<reference evidence="2" key="1">
    <citation type="journal article" date="2014" name="Int. J. Syst. Evol. Microbiol.">
        <title>Complete genome sequence of Corynebacterium casei LMG S-19264T (=DSM 44701T), isolated from a smear-ripened cheese.</title>
        <authorList>
            <consortium name="US DOE Joint Genome Institute (JGI-PGF)"/>
            <person name="Walter F."/>
            <person name="Albersmeier A."/>
            <person name="Kalinowski J."/>
            <person name="Ruckert C."/>
        </authorList>
    </citation>
    <scope>NUCLEOTIDE SEQUENCE</scope>
    <source>
        <strain evidence="2">CGMCC 4.7308</strain>
    </source>
</reference>
<keyword evidence="3" id="KW-1185">Reference proteome</keyword>
<name>A0A917SST5_9ACTN</name>
<evidence type="ECO:0000313" key="2">
    <source>
        <dbReference type="EMBL" id="GGL95916.1"/>
    </source>
</evidence>
<protein>
    <recommendedName>
        <fullName evidence="1">Trypsin-co-occurring domain-containing protein</fullName>
    </recommendedName>
</protein>
<sequence>MDGQDAAGSSRDGGHQILVRVVPAVGDRSPAVAGELVERLADRLDDVRAAITDGARTVAQSLTDVPAAAGWELAEVTGSFGLTLTAQAGVILARGSVESTLEVTVTFRRTAAGPGPSTARPATEV</sequence>
<dbReference type="EMBL" id="BMNA01000003">
    <property type="protein sequence ID" value="GGL95916.1"/>
    <property type="molecule type" value="Genomic_DNA"/>
</dbReference>
<dbReference type="NCBIfam" id="NF041216">
    <property type="entry name" value="CU044_2847_fam"/>
    <property type="match status" value="1"/>
</dbReference>
<dbReference type="RefSeq" id="WP_188940891.1">
    <property type="nucleotide sequence ID" value="NZ_BMNA01000003.1"/>
</dbReference>
<comment type="caution">
    <text evidence="2">The sequence shown here is derived from an EMBL/GenBank/DDBJ whole genome shotgun (WGS) entry which is preliminary data.</text>
</comment>
<reference evidence="2" key="2">
    <citation type="submission" date="2020-09" db="EMBL/GenBank/DDBJ databases">
        <authorList>
            <person name="Sun Q."/>
            <person name="Zhou Y."/>
        </authorList>
    </citation>
    <scope>NUCLEOTIDE SEQUENCE</scope>
    <source>
        <strain evidence="2">CGMCC 4.7308</strain>
    </source>
</reference>
<dbReference type="AlphaFoldDB" id="A0A917SST5"/>
<accession>A0A917SST5</accession>
<proteinExistence type="predicted"/>
<dbReference type="Proteomes" id="UP000655208">
    <property type="component" value="Unassembled WGS sequence"/>
</dbReference>
<feature type="domain" description="Trypsin-co-occurring" evidence="1">
    <location>
        <begin position="12"/>
        <end position="109"/>
    </location>
</feature>
<dbReference type="InterPro" id="IPR045794">
    <property type="entry name" value="Trypco1"/>
</dbReference>